<comment type="subcellular location">
    <subcellularLocation>
        <location evidence="1 9">Cell inner membrane</location>
        <topology evidence="1 9">Multi-pass membrane protein</topology>
    </subcellularLocation>
</comment>
<accession>A0A286IAW5</accession>
<feature type="domain" description="Tripartite ATP-independent periplasmic transporters DctQ component" evidence="10">
    <location>
        <begin position="25"/>
        <end position="158"/>
    </location>
</feature>
<protein>
    <recommendedName>
        <fullName evidence="9">TRAP transporter small permease protein</fullName>
    </recommendedName>
</protein>
<keyword evidence="12" id="KW-1185">Reference proteome</keyword>
<evidence type="ECO:0000256" key="4">
    <source>
        <dbReference type="ARBA" id="ARBA00022519"/>
    </source>
</evidence>
<dbReference type="RefSeq" id="WP_244577781.1">
    <property type="nucleotide sequence ID" value="NZ_OCPC01000001.1"/>
</dbReference>
<evidence type="ECO:0000256" key="6">
    <source>
        <dbReference type="ARBA" id="ARBA00022989"/>
    </source>
</evidence>
<evidence type="ECO:0000259" key="10">
    <source>
        <dbReference type="Pfam" id="PF04290"/>
    </source>
</evidence>
<dbReference type="InterPro" id="IPR007387">
    <property type="entry name" value="TRAP_DctQ"/>
</dbReference>
<comment type="function">
    <text evidence="9">Part of the tripartite ATP-independent periplasmic (TRAP) transport system.</text>
</comment>
<feature type="transmembrane region" description="Helical" evidence="9">
    <location>
        <begin position="88"/>
        <end position="110"/>
    </location>
</feature>
<evidence type="ECO:0000256" key="2">
    <source>
        <dbReference type="ARBA" id="ARBA00022448"/>
    </source>
</evidence>
<dbReference type="AlphaFoldDB" id="A0A286IAW5"/>
<evidence type="ECO:0000256" key="3">
    <source>
        <dbReference type="ARBA" id="ARBA00022475"/>
    </source>
</evidence>
<evidence type="ECO:0000256" key="9">
    <source>
        <dbReference type="RuleBase" id="RU369079"/>
    </source>
</evidence>
<comment type="subunit">
    <text evidence="9">The complex comprises the extracytoplasmic solute receptor protein and the two transmembrane proteins.</text>
</comment>
<keyword evidence="7 9" id="KW-0472">Membrane</keyword>
<dbReference type="PANTHER" id="PTHR35011:SF4">
    <property type="entry name" value="SLL1102 PROTEIN"/>
    <property type="match status" value="1"/>
</dbReference>
<dbReference type="EMBL" id="OCPC01000001">
    <property type="protein sequence ID" value="SOE16454.1"/>
    <property type="molecule type" value="Genomic_DNA"/>
</dbReference>
<organism evidence="11 12">
    <name type="scientific">Hoeflea halophila</name>
    <dbReference type="NCBI Taxonomy" id="714899"/>
    <lineage>
        <taxon>Bacteria</taxon>
        <taxon>Pseudomonadati</taxon>
        <taxon>Pseudomonadota</taxon>
        <taxon>Alphaproteobacteria</taxon>
        <taxon>Hyphomicrobiales</taxon>
        <taxon>Rhizobiaceae</taxon>
        <taxon>Hoeflea</taxon>
    </lineage>
</organism>
<dbReference type="InterPro" id="IPR055348">
    <property type="entry name" value="DctQ"/>
</dbReference>
<evidence type="ECO:0000256" key="8">
    <source>
        <dbReference type="ARBA" id="ARBA00038436"/>
    </source>
</evidence>
<evidence type="ECO:0000256" key="1">
    <source>
        <dbReference type="ARBA" id="ARBA00004429"/>
    </source>
</evidence>
<comment type="similarity">
    <text evidence="8 9">Belongs to the TRAP transporter small permease family.</text>
</comment>
<keyword evidence="3" id="KW-1003">Cell membrane</keyword>
<proteinExistence type="inferred from homology"/>
<evidence type="ECO:0000313" key="11">
    <source>
        <dbReference type="EMBL" id="SOE16454.1"/>
    </source>
</evidence>
<keyword evidence="6 9" id="KW-1133">Transmembrane helix</keyword>
<sequence length="195" mass="22249">MRFVHAVEGLSLWVGRAFGWCILILTLSVSYEVFVRYVLNAPTVWAFDMMIQMYGALLLMCGAYALAQDTHVRADVVYRLFPVRVQATLDFVLYFLFFFPGILALVWFGYEIAADSWRYKEVSFNSPASIQIYFFKSLIPVSGGLLMLQGSAELVRCVIAMRTGVWPERLEDVKETEDLLTEADMDTIRSVVPRS</sequence>
<gene>
    <name evidence="11" type="ORF">SAMN05877838_1322</name>
</gene>
<evidence type="ECO:0000256" key="7">
    <source>
        <dbReference type="ARBA" id="ARBA00023136"/>
    </source>
</evidence>
<dbReference type="Pfam" id="PF04290">
    <property type="entry name" value="DctQ"/>
    <property type="match status" value="1"/>
</dbReference>
<dbReference type="Proteomes" id="UP000219465">
    <property type="component" value="Unassembled WGS sequence"/>
</dbReference>
<feature type="transmembrane region" description="Helical" evidence="9">
    <location>
        <begin position="130"/>
        <end position="148"/>
    </location>
</feature>
<dbReference type="GO" id="GO:0005886">
    <property type="term" value="C:plasma membrane"/>
    <property type="evidence" value="ECO:0007669"/>
    <property type="project" value="UniProtKB-SubCell"/>
</dbReference>
<keyword evidence="5 9" id="KW-0812">Transmembrane</keyword>
<evidence type="ECO:0000256" key="5">
    <source>
        <dbReference type="ARBA" id="ARBA00022692"/>
    </source>
</evidence>
<evidence type="ECO:0000313" key="12">
    <source>
        <dbReference type="Proteomes" id="UP000219465"/>
    </source>
</evidence>
<dbReference type="PANTHER" id="PTHR35011">
    <property type="entry name" value="2,3-DIKETO-L-GULONATE TRAP TRANSPORTER SMALL PERMEASE PROTEIN YIAM"/>
    <property type="match status" value="1"/>
</dbReference>
<dbReference type="GO" id="GO:0022857">
    <property type="term" value="F:transmembrane transporter activity"/>
    <property type="evidence" value="ECO:0007669"/>
    <property type="project" value="UniProtKB-UniRule"/>
</dbReference>
<feature type="transmembrane region" description="Helical" evidence="9">
    <location>
        <begin position="43"/>
        <end position="67"/>
    </location>
</feature>
<keyword evidence="2 9" id="KW-0813">Transport</keyword>
<keyword evidence="4 9" id="KW-0997">Cell inner membrane</keyword>
<name>A0A286IAW5_9HYPH</name>
<reference evidence="12" key="1">
    <citation type="submission" date="2017-08" db="EMBL/GenBank/DDBJ databases">
        <authorList>
            <person name="Varghese N."/>
            <person name="Submissions S."/>
        </authorList>
    </citation>
    <scope>NUCLEOTIDE SEQUENCE [LARGE SCALE GENOMIC DNA]</scope>
    <source>
        <strain evidence="12">KCTC 23107</strain>
    </source>
</reference>
<feature type="transmembrane region" description="Helical" evidence="9">
    <location>
        <begin position="12"/>
        <end position="31"/>
    </location>
</feature>